<dbReference type="PROSITE" id="PS00678">
    <property type="entry name" value="WD_REPEATS_1"/>
    <property type="match status" value="1"/>
</dbReference>
<protein>
    <recommendedName>
        <fullName evidence="1">WD repeat-containing protein on Y chromosome</fullName>
    </recommendedName>
</protein>
<dbReference type="InterPro" id="IPR036322">
    <property type="entry name" value="WD40_repeat_dom_sf"/>
</dbReference>
<dbReference type="SUPFAM" id="SSF50978">
    <property type="entry name" value="WD40 repeat-like"/>
    <property type="match status" value="1"/>
</dbReference>
<keyword evidence="7" id="KW-1185">Reference proteome</keyword>
<name>A0AAV8X1H0_9CUCU</name>
<keyword evidence="3" id="KW-0677">Repeat</keyword>
<feature type="region of interest" description="Disordered" evidence="5">
    <location>
        <begin position="257"/>
        <end position="312"/>
    </location>
</feature>
<feature type="repeat" description="WD" evidence="4">
    <location>
        <begin position="111"/>
        <end position="145"/>
    </location>
</feature>
<dbReference type="AlphaFoldDB" id="A0AAV8X1H0"/>
<evidence type="ECO:0000256" key="1">
    <source>
        <dbReference type="ARBA" id="ARBA00014901"/>
    </source>
</evidence>
<dbReference type="PROSITE" id="PS50082">
    <property type="entry name" value="WD_REPEATS_2"/>
    <property type="match status" value="2"/>
</dbReference>
<accession>A0AAV8X1H0</accession>
<dbReference type="PANTHER" id="PTHR44324">
    <property type="entry name" value="WD40 REPEAT DOMAIN 95"/>
    <property type="match status" value="1"/>
</dbReference>
<evidence type="ECO:0000256" key="4">
    <source>
        <dbReference type="PROSITE-ProRule" id="PRU00221"/>
    </source>
</evidence>
<dbReference type="InterPro" id="IPR015943">
    <property type="entry name" value="WD40/YVTN_repeat-like_dom_sf"/>
</dbReference>
<evidence type="ECO:0000313" key="6">
    <source>
        <dbReference type="EMBL" id="KAJ8932564.1"/>
    </source>
</evidence>
<reference evidence="6" key="1">
    <citation type="journal article" date="2023" name="Insect Mol. Biol.">
        <title>Genome sequencing provides insights into the evolution of gene families encoding plant cell wall-degrading enzymes in longhorned beetles.</title>
        <authorList>
            <person name="Shin N.R."/>
            <person name="Okamura Y."/>
            <person name="Kirsch R."/>
            <person name="Pauchet Y."/>
        </authorList>
    </citation>
    <scope>NUCLEOTIDE SEQUENCE</scope>
    <source>
        <strain evidence="6">AMC_N1</strain>
    </source>
</reference>
<feature type="repeat" description="WD" evidence="4">
    <location>
        <begin position="450"/>
        <end position="483"/>
    </location>
</feature>
<dbReference type="InterPro" id="IPR051242">
    <property type="entry name" value="WD-EF-hand_domain"/>
</dbReference>
<evidence type="ECO:0000256" key="2">
    <source>
        <dbReference type="ARBA" id="ARBA00022574"/>
    </source>
</evidence>
<dbReference type="SMART" id="SM00320">
    <property type="entry name" value="WD40"/>
    <property type="match status" value="6"/>
</dbReference>
<dbReference type="PANTHER" id="PTHR44324:SF6">
    <property type="entry name" value="EF-HAND CALCIUM BINDING DOMAIN 8"/>
    <property type="match status" value="1"/>
</dbReference>
<dbReference type="InterPro" id="IPR019775">
    <property type="entry name" value="WD40_repeat_CS"/>
</dbReference>
<organism evidence="6 7">
    <name type="scientific">Aromia moschata</name>
    <dbReference type="NCBI Taxonomy" id="1265417"/>
    <lineage>
        <taxon>Eukaryota</taxon>
        <taxon>Metazoa</taxon>
        <taxon>Ecdysozoa</taxon>
        <taxon>Arthropoda</taxon>
        <taxon>Hexapoda</taxon>
        <taxon>Insecta</taxon>
        <taxon>Pterygota</taxon>
        <taxon>Neoptera</taxon>
        <taxon>Endopterygota</taxon>
        <taxon>Coleoptera</taxon>
        <taxon>Polyphaga</taxon>
        <taxon>Cucujiformia</taxon>
        <taxon>Chrysomeloidea</taxon>
        <taxon>Cerambycidae</taxon>
        <taxon>Cerambycinae</taxon>
        <taxon>Callichromatini</taxon>
        <taxon>Aromia</taxon>
    </lineage>
</organism>
<dbReference type="Proteomes" id="UP001162162">
    <property type="component" value="Unassembled WGS sequence"/>
</dbReference>
<proteinExistence type="predicted"/>
<dbReference type="InterPro" id="IPR001680">
    <property type="entry name" value="WD40_rpt"/>
</dbReference>
<sequence>MLQSYLELPSNLSEKGTLMALFNPDSRQWIIGSASIAILPLSPEQSAEHTDGDTHTNGVSVVLYNKLFKCVITCGLDSYILVWDPWDGRRLLVIKNAHTVMMHGELKPVEIICATFDPGFQRLLTGAHDGTLKIWNFNTGSCLRNMSVGNWLEIKSVIWVKNRLMAAGWNKHITEFADTRDITPIDGSESKNWSLRHTEDISATAVKVPETLVSSSYAGELIFWSLETGQPYKQFNVADPTERIKLQYQLIKTKEKTKDELHQARRKSATLAAIKEKGKKPGLGAQKSSLQGPPARQPKSLKDGKPAPERSTAKFGIRNMAVHCMLFLKKRKNEPEIGTLLVSLENGTIQVWNHHPAGGFISSFAAVHKMEDYVISMTTNKDNEFLFTGTTHGYIKTWLLKNYCIAPEDKEPICMPKYRLMFPFMWGDTFVGRAARSIRHQPEPILLNSFKGHLMPVAGLTYIDECQIIISCSTDYSARMWTLGGRYIQTIGTFKDWKKIAPGKSLDEEFQYDIPPEIKRNASSTTLRVLSGGSLPKRLTRKQRMMRAHKDLISVDESKIYGKALTPPILGNHYSIPERKTKPRSVDLDTSFPYV</sequence>
<feature type="non-terminal residue" evidence="6">
    <location>
        <position position="595"/>
    </location>
</feature>
<feature type="compositionally biased region" description="Basic and acidic residues" evidence="5">
    <location>
        <begin position="300"/>
        <end position="312"/>
    </location>
</feature>
<gene>
    <name evidence="6" type="ORF">NQ318_023097</name>
</gene>
<dbReference type="Pfam" id="PF00400">
    <property type="entry name" value="WD40"/>
    <property type="match status" value="2"/>
</dbReference>
<keyword evidence="2 4" id="KW-0853">WD repeat</keyword>
<evidence type="ECO:0000313" key="7">
    <source>
        <dbReference type="Proteomes" id="UP001162162"/>
    </source>
</evidence>
<comment type="caution">
    <text evidence="6">The sequence shown here is derived from an EMBL/GenBank/DDBJ whole genome shotgun (WGS) entry which is preliminary data.</text>
</comment>
<dbReference type="Gene3D" id="2.130.10.10">
    <property type="entry name" value="YVTN repeat-like/Quinoprotein amine dehydrogenase"/>
    <property type="match status" value="2"/>
</dbReference>
<dbReference type="EMBL" id="JAPWTK010001422">
    <property type="protein sequence ID" value="KAJ8932564.1"/>
    <property type="molecule type" value="Genomic_DNA"/>
</dbReference>
<evidence type="ECO:0000256" key="5">
    <source>
        <dbReference type="SAM" id="MobiDB-lite"/>
    </source>
</evidence>
<evidence type="ECO:0000256" key="3">
    <source>
        <dbReference type="ARBA" id="ARBA00022737"/>
    </source>
</evidence>